<protein>
    <submittedName>
        <fullName evidence="1">Uncharacterized protein</fullName>
    </submittedName>
</protein>
<comment type="caution">
    <text evidence="1">The sequence shown here is derived from an EMBL/GenBank/DDBJ whole genome shotgun (WGS) entry which is preliminary data.</text>
</comment>
<reference evidence="1 2" key="1">
    <citation type="submission" date="2020-08" db="EMBL/GenBank/DDBJ databases">
        <title>Genomic Encyclopedia of Type Strains, Phase IV (KMG-IV): sequencing the most valuable type-strain genomes for metagenomic binning, comparative biology and taxonomic classification.</title>
        <authorList>
            <person name="Goeker M."/>
        </authorList>
    </citation>
    <scope>NUCLEOTIDE SEQUENCE [LARGE SCALE GENOMIC DNA]</scope>
    <source>
        <strain evidence="1 2">DSM 22548</strain>
    </source>
</reference>
<name>A0A7W5YFB8_9BACT</name>
<proteinExistence type="predicted"/>
<dbReference type="EMBL" id="JACICA010000002">
    <property type="protein sequence ID" value="MBB3702026.1"/>
    <property type="molecule type" value="Genomic_DNA"/>
</dbReference>
<evidence type="ECO:0000313" key="2">
    <source>
        <dbReference type="Proteomes" id="UP000541425"/>
    </source>
</evidence>
<dbReference type="Proteomes" id="UP000541425">
    <property type="component" value="Unassembled WGS sequence"/>
</dbReference>
<sequence>MDNFTEQFQQTVARLADVGQMKGLFHQHRYGDDNSHKYTLDIAQCQISHLPRSAHRFGYRC</sequence>
<dbReference type="AlphaFoldDB" id="A0A7W5YFB8"/>
<evidence type="ECO:0000313" key="1">
    <source>
        <dbReference type="EMBL" id="MBB3702026.1"/>
    </source>
</evidence>
<accession>A0A7W5YFB8</accession>
<organism evidence="1 2">
    <name type="scientific">Alloprevotella rava</name>
    <dbReference type="NCBI Taxonomy" id="671218"/>
    <lineage>
        <taxon>Bacteria</taxon>
        <taxon>Pseudomonadati</taxon>
        <taxon>Bacteroidota</taxon>
        <taxon>Bacteroidia</taxon>
        <taxon>Bacteroidales</taxon>
        <taxon>Prevotellaceae</taxon>
        <taxon>Alloprevotella</taxon>
    </lineage>
</organism>
<gene>
    <name evidence="1" type="ORF">FHS60_000479</name>
</gene>
<dbReference type="RefSeq" id="WP_183694436.1">
    <property type="nucleotide sequence ID" value="NZ_JACICA010000002.1"/>
</dbReference>